<evidence type="ECO:0000313" key="3">
    <source>
        <dbReference type="Proteomes" id="UP000237222"/>
    </source>
</evidence>
<dbReference type="Proteomes" id="UP000237222">
    <property type="component" value="Unassembled WGS sequence"/>
</dbReference>
<evidence type="ECO:0008006" key="4">
    <source>
        <dbReference type="Google" id="ProtNLM"/>
    </source>
</evidence>
<feature type="chain" id="PRO_5015571453" description="DUF3080 domain-containing protein" evidence="1">
    <location>
        <begin position="30"/>
        <end position="361"/>
    </location>
</feature>
<dbReference type="EMBL" id="PQGG01000040">
    <property type="protein sequence ID" value="POP51454.1"/>
    <property type="molecule type" value="Genomic_DNA"/>
</dbReference>
<gene>
    <name evidence="2" type="ORF">C0068_17625</name>
</gene>
<feature type="signal peptide" evidence="1">
    <location>
        <begin position="1"/>
        <end position="29"/>
    </location>
</feature>
<dbReference type="InterPro" id="IPR021431">
    <property type="entry name" value="DUF3080"/>
</dbReference>
<proteinExistence type="predicted"/>
<dbReference type="AlphaFoldDB" id="A0A2S4HBU9"/>
<dbReference type="PROSITE" id="PS51257">
    <property type="entry name" value="PROKAR_LIPOPROTEIN"/>
    <property type="match status" value="1"/>
</dbReference>
<comment type="caution">
    <text evidence="2">The sequence shown here is derived from an EMBL/GenBank/DDBJ whole genome shotgun (WGS) entry which is preliminary data.</text>
</comment>
<dbReference type="Pfam" id="PF11279">
    <property type="entry name" value="DUF3080"/>
    <property type="match status" value="1"/>
</dbReference>
<accession>A0A2S4HBU9</accession>
<protein>
    <recommendedName>
        <fullName evidence="4">DUF3080 domain-containing protein</fullName>
    </recommendedName>
</protein>
<name>A0A2S4HBU9_9GAMM</name>
<evidence type="ECO:0000313" key="2">
    <source>
        <dbReference type="EMBL" id="POP51454.1"/>
    </source>
</evidence>
<evidence type="ECO:0000256" key="1">
    <source>
        <dbReference type="SAM" id="SignalP"/>
    </source>
</evidence>
<reference evidence="2" key="1">
    <citation type="submission" date="2018-01" db="EMBL/GenBank/DDBJ databases">
        <authorList>
            <person name="Yu X.-D."/>
        </authorList>
    </citation>
    <scope>NUCLEOTIDE SEQUENCE</scope>
    <source>
        <strain evidence="2">ZX-21</strain>
    </source>
</reference>
<sequence length="361" mass="40660">MCMRQNKTTAIRLALLLCFILLLASCADRGELESSWLDYISRVSRVLDRDTSSANIDASLHFPRPRDLALTFETSNIDLLDFLRLRRCALRETIAQRNSILGRHGDASAKLIFDLRFLNEAEDCIQILNSDGKNSLATQLREAVNLKRRELPSRIFLASIAGAEFREFWQAPPDLRAYPNDGKDPSIAALARWQYWQQQWLSGNWQHNADDVLLTLGEIRLGGGGALLRAQQLNTHELARASDIISQRLSGRPLCLKPSPTPAAEQFRNVLSSHFIGRIQTQASLINQHQYALLEQIHAIENTLFFSMNTKNIAVPTAYLTWVTQRDELLEKATQAQRQHVKVAAELLVQCGLSPGESGQH</sequence>
<organism evidence="2 3">
    <name type="scientific">Zhongshania marina</name>
    <dbReference type="NCBI Taxonomy" id="2304603"/>
    <lineage>
        <taxon>Bacteria</taxon>
        <taxon>Pseudomonadati</taxon>
        <taxon>Pseudomonadota</taxon>
        <taxon>Gammaproteobacteria</taxon>
        <taxon>Cellvibrionales</taxon>
        <taxon>Spongiibacteraceae</taxon>
        <taxon>Zhongshania</taxon>
    </lineage>
</organism>
<keyword evidence="1" id="KW-0732">Signal</keyword>